<dbReference type="InterPro" id="IPR044068">
    <property type="entry name" value="CB"/>
</dbReference>
<evidence type="ECO:0000256" key="1">
    <source>
        <dbReference type="ARBA" id="ARBA00008857"/>
    </source>
</evidence>
<protein>
    <submittedName>
        <fullName evidence="8">Tyrosine-type recombinase/integrase</fullName>
    </submittedName>
</protein>
<dbReference type="Pfam" id="PF00589">
    <property type="entry name" value="Phage_integrase"/>
    <property type="match status" value="1"/>
</dbReference>
<dbReference type="GO" id="GO:0006310">
    <property type="term" value="P:DNA recombination"/>
    <property type="evidence" value="ECO:0007669"/>
    <property type="project" value="UniProtKB-KW"/>
</dbReference>
<dbReference type="AlphaFoldDB" id="A0A977PU12"/>
<dbReference type="CDD" id="cd01195">
    <property type="entry name" value="INT_C_like_5"/>
    <property type="match status" value="1"/>
</dbReference>
<dbReference type="InterPro" id="IPR002104">
    <property type="entry name" value="Integrase_catalytic"/>
</dbReference>
<dbReference type="EMBL" id="CP073041">
    <property type="protein sequence ID" value="UXE58812.1"/>
    <property type="molecule type" value="Genomic_DNA"/>
</dbReference>
<dbReference type="GO" id="GO:0015074">
    <property type="term" value="P:DNA integration"/>
    <property type="evidence" value="ECO:0007669"/>
    <property type="project" value="UniProtKB-KW"/>
</dbReference>
<keyword evidence="2" id="KW-0229">DNA integration</keyword>
<feature type="domain" description="Core-binding (CB)" evidence="7">
    <location>
        <begin position="12"/>
        <end position="102"/>
    </location>
</feature>
<dbReference type="PROSITE" id="PS51898">
    <property type="entry name" value="TYR_RECOMBINASE"/>
    <property type="match status" value="1"/>
</dbReference>
<evidence type="ECO:0000256" key="4">
    <source>
        <dbReference type="ARBA" id="ARBA00023172"/>
    </source>
</evidence>
<dbReference type="SUPFAM" id="SSF56349">
    <property type="entry name" value="DNA breaking-rejoining enzymes"/>
    <property type="match status" value="1"/>
</dbReference>
<evidence type="ECO:0000256" key="5">
    <source>
        <dbReference type="PROSITE-ProRule" id="PRU01248"/>
    </source>
</evidence>
<name>A0A977PU12_9CYAN</name>
<evidence type="ECO:0000256" key="2">
    <source>
        <dbReference type="ARBA" id="ARBA00022908"/>
    </source>
</evidence>
<dbReference type="Proteomes" id="UP001065613">
    <property type="component" value="Chromosome"/>
</dbReference>
<reference evidence="8" key="1">
    <citation type="submission" date="2021-04" db="EMBL/GenBank/DDBJ databases">
        <title>Genome sequence of Woronichinia naegeliana from Washington state freshwater lake bloom.</title>
        <authorList>
            <person name="Dreher T.W."/>
        </authorList>
    </citation>
    <scope>NUCLEOTIDE SEQUENCE</scope>
    <source>
        <strain evidence="8">WA131</strain>
    </source>
</reference>
<evidence type="ECO:0000259" key="7">
    <source>
        <dbReference type="PROSITE" id="PS51900"/>
    </source>
</evidence>
<evidence type="ECO:0000313" key="8">
    <source>
        <dbReference type="EMBL" id="UXE58812.1"/>
    </source>
</evidence>
<dbReference type="PROSITE" id="PS51900">
    <property type="entry name" value="CB"/>
    <property type="match status" value="1"/>
</dbReference>
<proteinExistence type="inferred from homology"/>
<evidence type="ECO:0000256" key="3">
    <source>
        <dbReference type="ARBA" id="ARBA00023125"/>
    </source>
</evidence>
<dbReference type="Gene3D" id="1.10.150.130">
    <property type="match status" value="1"/>
</dbReference>
<accession>A0A977PU12</accession>
<dbReference type="InterPro" id="IPR050090">
    <property type="entry name" value="Tyrosine_recombinase_XerCD"/>
</dbReference>
<feature type="domain" description="Tyr recombinase" evidence="6">
    <location>
        <begin position="123"/>
        <end position="308"/>
    </location>
</feature>
<dbReference type="KEGG" id="wna:KA717_22705"/>
<evidence type="ECO:0000259" key="6">
    <source>
        <dbReference type="PROSITE" id="PS51898"/>
    </source>
</evidence>
<dbReference type="InterPro" id="IPR013762">
    <property type="entry name" value="Integrase-like_cat_sf"/>
</dbReference>
<dbReference type="InterPro" id="IPR004107">
    <property type="entry name" value="Integrase_SAM-like_N"/>
</dbReference>
<organism evidence="8">
    <name type="scientific">Woronichinia naegeliana WA131</name>
    <dbReference type="NCBI Taxonomy" id="2824559"/>
    <lineage>
        <taxon>Bacteria</taxon>
        <taxon>Bacillati</taxon>
        <taxon>Cyanobacteriota</taxon>
        <taxon>Cyanophyceae</taxon>
        <taxon>Synechococcales</taxon>
        <taxon>Coelosphaeriaceae</taxon>
        <taxon>Woronichinia</taxon>
    </lineage>
</organism>
<keyword evidence="4" id="KW-0233">DNA recombination</keyword>
<dbReference type="Pfam" id="PF02899">
    <property type="entry name" value="Phage_int_SAM_1"/>
    <property type="match status" value="1"/>
</dbReference>
<comment type="similarity">
    <text evidence="1">Belongs to the 'phage' integrase family.</text>
</comment>
<keyword evidence="3 5" id="KW-0238">DNA-binding</keyword>
<dbReference type="GO" id="GO:0003677">
    <property type="term" value="F:DNA binding"/>
    <property type="evidence" value="ECO:0007669"/>
    <property type="project" value="UniProtKB-UniRule"/>
</dbReference>
<sequence length="314" mass="35568">MTSANFPVPIALLDQNLLEELLRDKRSPNTRRTYAKGLRDFFVTMTQDEPSPERIAWFLTLGRFDAIALLLRYRAGLLERGLTPATVNVRLSAVKSLVNYARKVGKCDYTLEDVESLQVETYRDTSGVSPDGFKRIAEQVKRDSLKGKRDLAILRLLWDNALRRAEISSLDLEDYSPREMKLWIKGKGRLSKESIRLSVKAITFINDWLLVIGDRAPDKPLFCTVDRATFGHRLSGNAIYNIVRDTAQAAGISKIISPHRIRHSAITAALDATNGDARKVQKLSRHRNLNTLMIYDDNRHQHQAEVTSLLADLV</sequence>
<dbReference type="InterPro" id="IPR010998">
    <property type="entry name" value="Integrase_recombinase_N"/>
</dbReference>
<gene>
    <name evidence="8" type="ORF">KA717_22705</name>
</gene>
<dbReference type="PANTHER" id="PTHR30349:SF64">
    <property type="entry name" value="PROPHAGE INTEGRASE INTD-RELATED"/>
    <property type="match status" value="1"/>
</dbReference>
<dbReference type="InterPro" id="IPR011010">
    <property type="entry name" value="DNA_brk_join_enz"/>
</dbReference>
<dbReference type="Gene3D" id="1.10.443.10">
    <property type="entry name" value="Intergrase catalytic core"/>
    <property type="match status" value="1"/>
</dbReference>
<dbReference type="PANTHER" id="PTHR30349">
    <property type="entry name" value="PHAGE INTEGRASE-RELATED"/>
    <property type="match status" value="1"/>
</dbReference>